<evidence type="ECO:0000256" key="18">
    <source>
        <dbReference type="SAM" id="Phobius"/>
    </source>
</evidence>
<dbReference type="GO" id="GO:0000155">
    <property type="term" value="F:phosphorelay sensor kinase activity"/>
    <property type="evidence" value="ECO:0007669"/>
    <property type="project" value="InterPro"/>
</dbReference>
<dbReference type="InterPro" id="IPR017055">
    <property type="entry name" value="Sig_transdc_His_kinase_DctB"/>
</dbReference>
<evidence type="ECO:0000313" key="21">
    <source>
        <dbReference type="Proteomes" id="UP000544872"/>
    </source>
</evidence>
<evidence type="ECO:0000256" key="12">
    <source>
        <dbReference type="ARBA" id="ARBA00022989"/>
    </source>
</evidence>
<comment type="catalytic activity">
    <reaction evidence="1">
        <text>ATP + protein L-histidine = ADP + protein N-phospho-L-histidine.</text>
        <dbReference type="EC" id="2.7.13.3"/>
    </reaction>
</comment>
<keyword evidence="17" id="KW-0175">Coiled coil</keyword>
<dbReference type="InterPro" id="IPR004358">
    <property type="entry name" value="Sig_transdc_His_kin-like_C"/>
</dbReference>
<evidence type="ECO:0000256" key="5">
    <source>
        <dbReference type="ARBA" id="ARBA00022519"/>
    </source>
</evidence>
<feature type="domain" description="Histidine kinase" evidence="19">
    <location>
        <begin position="395"/>
        <end position="619"/>
    </location>
</feature>
<gene>
    <name evidence="20" type="ORF">FHS48_001695</name>
</gene>
<dbReference type="InterPro" id="IPR005467">
    <property type="entry name" value="His_kinase_dom"/>
</dbReference>
<evidence type="ECO:0000256" key="3">
    <source>
        <dbReference type="ARBA" id="ARBA00012438"/>
    </source>
</evidence>
<dbReference type="SUPFAM" id="SSF55874">
    <property type="entry name" value="ATPase domain of HSP90 chaperone/DNA topoisomerase II/histidine kinase"/>
    <property type="match status" value="1"/>
</dbReference>
<dbReference type="EC" id="2.7.13.3" evidence="3"/>
<dbReference type="Gene3D" id="3.30.565.10">
    <property type="entry name" value="Histidine kinase-like ATPase, C-terminal domain"/>
    <property type="match status" value="1"/>
</dbReference>
<dbReference type="EMBL" id="JACIIX010000005">
    <property type="protein sequence ID" value="MBB6210280.1"/>
    <property type="molecule type" value="Genomic_DNA"/>
</dbReference>
<keyword evidence="14 18" id="KW-0472">Membrane</keyword>
<evidence type="ECO:0000256" key="6">
    <source>
        <dbReference type="ARBA" id="ARBA00022553"/>
    </source>
</evidence>
<dbReference type="FunFam" id="1.10.287.130:FF:000049">
    <property type="entry name" value="C4-dicarboxylate transport sensor protein DctB"/>
    <property type="match status" value="1"/>
</dbReference>
<evidence type="ECO:0000313" key="20">
    <source>
        <dbReference type="EMBL" id="MBB6210280.1"/>
    </source>
</evidence>
<dbReference type="SUPFAM" id="SSF103190">
    <property type="entry name" value="Sensory domain-like"/>
    <property type="match status" value="1"/>
</dbReference>
<keyword evidence="8 18" id="KW-0812">Transmembrane</keyword>
<reference evidence="20 21" key="1">
    <citation type="submission" date="2020-08" db="EMBL/GenBank/DDBJ databases">
        <title>Genomic Encyclopedia of Type Strains, Phase IV (KMG-IV): sequencing the most valuable type-strain genomes for metagenomic binning, comparative biology and taxonomic classification.</title>
        <authorList>
            <person name="Goeker M."/>
        </authorList>
    </citation>
    <scope>NUCLEOTIDE SEQUENCE [LARGE SCALE GENOMIC DNA]</scope>
    <source>
        <strain evidence="20 21">DSM 11590</strain>
    </source>
</reference>
<evidence type="ECO:0000256" key="4">
    <source>
        <dbReference type="ARBA" id="ARBA00022475"/>
    </source>
</evidence>
<protein>
    <recommendedName>
        <fullName evidence="16">C4-dicarboxylate transport sensor protein DctB</fullName>
        <ecNumber evidence="3">2.7.13.3</ecNumber>
    </recommendedName>
</protein>
<dbReference type="PROSITE" id="PS50109">
    <property type="entry name" value="HIS_KIN"/>
    <property type="match status" value="1"/>
</dbReference>
<organism evidence="20 21">
    <name type="scientific">Novispirillum itersonii</name>
    <name type="common">Aquaspirillum itersonii</name>
    <dbReference type="NCBI Taxonomy" id="189"/>
    <lineage>
        <taxon>Bacteria</taxon>
        <taxon>Pseudomonadati</taxon>
        <taxon>Pseudomonadota</taxon>
        <taxon>Alphaproteobacteria</taxon>
        <taxon>Rhodospirillales</taxon>
        <taxon>Novispirillaceae</taxon>
        <taxon>Novispirillum</taxon>
    </lineage>
</organism>
<keyword evidence="7 20" id="KW-0808">Transferase</keyword>
<keyword evidence="5" id="KW-0997">Cell inner membrane</keyword>
<evidence type="ECO:0000256" key="16">
    <source>
        <dbReference type="ARBA" id="ARBA00073143"/>
    </source>
</evidence>
<dbReference type="SUPFAM" id="SSF47384">
    <property type="entry name" value="Homodimeric domain of signal transducing histidine kinase"/>
    <property type="match status" value="1"/>
</dbReference>
<dbReference type="GO" id="GO:0005886">
    <property type="term" value="C:plasma membrane"/>
    <property type="evidence" value="ECO:0007669"/>
    <property type="project" value="UniProtKB-SubCell"/>
</dbReference>
<dbReference type="InterPro" id="IPR003661">
    <property type="entry name" value="HisK_dim/P_dom"/>
</dbReference>
<proteinExistence type="predicted"/>
<dbReference type="Gene3D" id="1.10.287.130">
    <property type="match status" value="1"/>
</dbReference>
<dbReference type="PIRSF" id="PIRSF036431">
    <property type="entry name" value="STHK_DctB"/>
    <property type="match status" value="1"/>
</dbReference>
<comment type="function">
    <text evidence="15">Member of the two-component regulatory system DctB/DctD involved in the transport of C4-dicarboxylates. DctB functions as a membrane-associated protein kinase that phosphorylates DctD in response to environmental signals.</text>
</comment>
<evidence type="ECO:0000256" key="15">
    <source>
        <dbReference type="ARBA" id="ARBA00059004"/>
    </source>
</evidence>
<keyword evidence="12 18" id="KW-1133">Transmembrane helix</keyword>
<dbReference type="Proteomes" id="UP000544872">
    <property type="component" value="Unassembled WGS sequence"/>
</dbReference>
<keyword evidence="9" id="KW-0547">Nucleotide-binding</keyword>
<dbReference type="InterPro" id="IPR003594">
    <property type="entry name" value="HATPase_dom"/>
</dbReference>
<evidence type="ECO:0000256" key="10">
    <source>
        <dbReference type="ARBA" id="ARBA00022777"/>
    </source>
</evidence>
<dbReference type="InterPro" id="IPR036097">
    <property type="entry name" value="HisK_dim/P_sf"/>
</dbReference>
<evidence type="ECO:0000256" key="13">
    <source>
        <dbReference type="ARBA" id="ARBA00023012"/>
    </source>
</evidence>
<dbReference type="PANTHER" id="PTHR43065:SF46">
    <property type="entry name" value="C4-DICARBOXYLATE TRANSPORT SENSOR PROTEIN DCTB"/>
    <property type="match status" value="1"/>
</dbReference>
<evidence type="ECO:0000256" key="7">
    <source>
        <dbReference type="ARBA" id="ARBA00022679"/>
    </source>
</evidence>
<dbReference type="CDD" id="cd00082">
    <property type="entry name" value="HisKA"/>
    <property type="match status" value="1"/>
</dbReference>
<evidence type="ECO:0000256" key="2">
    <source>
        <dbReference type="ARBA" id="ARBA00004429"/>
    </source>
</evidence>
<evidence type="ECO:0000256" key="11">
    <source>
        <dbReference type="ARBA" id="ARBA00022840"/>
    </source>
</evidence>
<dbReference type="PRINTS" id="PR00344">
    <property type="entry name" value="BCTRLSENSOR"/>
</dbReference>
<dbReference type="SMART" id="SM00387">
    <property type="entry name" value="HATPase_c"/>
    <property type="match status" value="1"/>
</dbReference>
<keyword evidence="6" id="KW-0597">Phosphoprotein</keyword>
<dbReference type="PANTHER" id="PTHR43065">
    <property type="entry name" value="SENSOR HISTIDINE KINASE"/>
    <property type="match status" value="1"/>
</dbReference>
<dbReference type="AlphaFoldDB" id="A0A7W9ZF49"/>
<dbReference type="GO" id="GO:0005524">
    <property type="term" value="F:ATP binding"/>
    <property type="evidence" value="ECO:0007669"/>
    <property type="project" value="UniProtKB-KW"/>
</dbReference>
<keyword evidence="11" id="KW-0067">ATP-binding</keyword>
<dbReference type="Gene3D" id="3.30.450.20">
    <property type="entry name" value="PAS domain"/>
    <property type="match status" value="2"/>
</dbReference>
<evidence type="ECO:0000256" key="1">
    <source>
        <dbReference type="ARBA" id="ARBA00000085"/>
    </source>
</evidence>
<feature type="coiled-coil region" evidence="17">
    <location>
        <begin position="338"/>
        <end position="372"/>
    </location>
</feature>
<accession>A0A7W9ZF49</accession>
<evidence type="ECO:0000256" key="8">
    <source>
        <dbReference type="ARBA" id="ARBA00022692"/>
    </source>
</evidence>
<name>A0A7W9ZF49_NOVIT</name>
<feature type="transmembrane region" description="Helical" evidence="18">
    <location>
        <begin position="312"/>
        <end position="332"/>
    </location>
</feature>
<keyword evidence="21" id="KW-1185">Reference proteome</keyword>
<sequence>MLSVVSFLRGSGLVWRGLVCLGPAVAALLAGAGAGLLAERLAVIQLVEQAGPRRDVYVEGLRSELGRHETLPAVIAYSASLRQLLASPGDDALRQRANTYLEQVAAASGAAAVYVTDPQGTTQAASNWRGPASFVDMNFSYRPYFRDALTKGYGRFYGIGTTSGEPGYYFARRIAEKEGAGEDAGVAGVVVVKVSLSALEHTWAQAADRVLVSDGHGVTILSSVPDWAFRTLEPLSDGLRDRLEATRQYDRVALRALEVRRQGDAAGPEAAVLRIGGGGGPLFLAVSRTVPGTDWRLMLLTDMAPVQHARHVGWGGGAAAAALLALAGLLIHQRRRTAQAQRATRAALEQAAQDLEREVAARTAELTAANADLHRTQDRLVQAAKLAALGQLATGIAHELNQPLAALRTLSDNAAAFLARGKPERVTENLSHIAALTERMARITGQLRGFARRSDRVSDRVSEGAQAAISAPVQVSAAVGNSLSLLAEKTRRLGAQVETTVDPALCVAFDPVRLEQVLVNLLGNALDAVDGQPQRRIAVRASRNGDRVRVQVDDSGPGIAASALPHLFEPFFTTKPPGQGLGLGLVISAGIVQDHGGQIHAANRPEGGAMFTLDLPAHD</sequence>
<dbReference type="RefSeq" id="WP_184263118.1">
    <property type="nucleotide sequence ID" value="NZ_JACIIX010000005.1"/>
</dbReference>
<dbReference type="Pfam" id="PF02518">
    <property type="entry name" value="HATPase_c"/>
    <property type="match status" value="1"/>
</dbReference>
<dbReference type="SMART" id="SM00388">
    <property type="entry name" value="HisKA"/>
    <property type="match status" value="1"/>
</dbReference>
<dbReference type="Pfam" id="PF00512">
    <property type="entry name" value="HisKA"/>
    <property type="match status" value="1"/>
</dbReference>
<evidence type="ECO:0000256" key="17">
    <source>
        <dbReference type="SAM" id="Coils"/>
    </source>
</evidence>
<dbReference type="InterPro" id="IPR029151">
    <property type="entry name" value="Sensor-like_sf"/>
</dbReference>
<evidence type="ECO:0000259" key="19">
    <source>
        <dbReference type="PROSITE" id="PS50109"/>
    </source>
</evidence>
<dbReference type="InterPro" id="IPR036890">
    <property type="entry name" value="HATPase_C_sf"/>
</dbReference>
<keyword evidence="10 20" id="KW-0418">Kinase</keyword>
<keyword evidence="13" id="KW-0902">Two-component regulatory system</keyword>
<keyword evidence="4" id="KW-1003">Cell membrane</keyword>
<dbReference type="Gene3D" id="6.10.250.3020">
    <property type="match status" value="1"/>
</dbReference>
<comment type="caution">
    <text evidence="20">The sequence shown here is derived from an EMBL/GenBank/DDBJ whole genome shotgun (WGS) entry which is preliminary data.</text>
</comment>
<evidence type="ECO:0000256" key="9">
    <source>
        <dbReference type="ARBA" id="ARBA00022741"/>
    </source>
</evidence>
<evidence type="ECO:0000256" key="14">
    <source>
        <dbReference type="ARBA" id="ARBA00023136"/>
    </source>
</evidence>
<comment type="subcellular location">
    <subcellularLocation>
        <location evidence="2">Cell inner membrane</location>
        <topology evidence="2">Multi-pass membrane protein</topology>
    </subcellularLocation>
</comment>